<dbReference type="PANTHER" id="PTHR43205:SF7">
    <property type="entry name" value="PROSTAGLANDIN REDUCTASE 1"/>
    <property type="match status" value="1"/>
</dbReference>
<dbReference type="AlphaFoldDB" id="A0A9P6IXU6"/>
<feature type="domain" description="Oxidoreductase N-terminal" evidence="2">
    <location>
        <begin position="15"/>
        <end position="109"/>
    </location>
</feature>
<keyword evidence="1" id="KW-0560">Oxidoreductase</keyword>
<comment type="caution">
    <text evidence="3">The sequence shown here is derived from an EMBL/GenBank/DDBJ whole genome shotgun (WGS) entry which is preliminary data.</text>
</comment>
<dbReference type="InterPro" id="IPR011032">
    <property type="entry name" value="GroES-like_sf"/>
</dbReference>
<dbReference type="GO" id="GO:0016628">
    <property type="term" value="F:oxidoreductase activity, acting on the CH-CH group of donors, NAD or NADP as acceptor"/>
    <property type="evidence" value="ECO:0007669"/>
    <property type="project" value="InterPro"/>
</dbReference>
<reference evidence="3" key="1">
    <citation type="journal article" date="2020" name="Fungal Divers.">
        <title>Resolving the Mortierellaceae phylogeny through synthesis of multi-gene phylogenetics and phylogenomics.</title>
        <authorList>
            <person name="Vandepol N."/>
            <person name="Liber J."/>
            <person name="Desiro A."/>
            <person name="Na H."/>
            <person name="Kennedy M."/>
            <person name="Barry K."/>
            <person name="Grigoriev I.V."/>
            <person name="Miller A.N."/>
            <person name="O'Donnell K."/>
            <person name="Stajich J.E."/>
            <person name="Bonito G."/>
        </authorList>
    </citation>
    <scope>NUCLEOTIDE SEQUENCE</scope>
    <source>
        <strain evidence="3">MES-2147</strain>
    </source>
</reference>
<organism evidence="3 4">
    <name type="scientific">Modicella reniformis</name>
    <dbReference type="NCBI Taxonomy" id="1440133"/>
    <lineage>
        <taxon>Eukaryota</taxon>
        <taxon>Fungi</taxon>
        <taxon>Fungi incertae sedis</taxon>
        <taxon>Mucoromycota</taxon>
        <taxon>Mortierellomycotina</taxon>
        <taxon>Mortierellomycetes</taxon>
        <taxon>Mortierellales</taxon>
        <taxon>Mortierellaceae</taxon>
        <taxon>Modicella</taxon>
    </lineage>
</organism>
<evidence type="ECO:0000259" key="2">
    <source>
        <dbReference type="Pfam" id="PF16884"/>
    </source>
</evidence>
<dbReference type="OrthoDB" id="2391355at2759"/>
<evidence type="ECO:0000313" key="3">
    <source>
        <dbReference type="EMBL" id="KAF9950415.1"/>
    </source>
</evidence>
<dbReference type="Pfam" id="PF16884">
    <property type="entry name" value="ADH_N_2"/>
    <property type="match status" value="1"/>
</dbReference>
<proteinExistence type="predicted"/>
<dbReference type="InterPro" id="IPR041694">
    <property type="entry name" value="ADH_N_2"/>
</dbReference>
<keyword evidence="4" id="KW-1185">Reference proteome</keyword>
<sequence>MTQNVKQISNTRVLISKIPEDVSPNKNHFRTVTVTEDAPVLKENEVFVKNLIFSLDPYIRYAFPDGATESYVVGFAIARVIDSKNPKVPIGALVLAPSHWEAYTHIHEKEPGPKLL</sequence>
<dbReference type="InterPro" id="IPR045010">
    <property type="entry name" value="MDR_fam"/>
</dbReference>
<name>A0A9P6IXU6_9FUNG</name>
<dbReference type="Gene3D" id="3.90.180.10">
    <property type="entry name" value="Medium-chain alcohol dehydrogenases, catalytic domain"/>
    <property type="match status" value="1"/>
</dbReference>
<gene>
    <name evidence="3" type="primary">PTGR1</name>
    <name evidence="3" type="ORF">BGZ65_006633</name>
</gene>
<accession>A0A9P6IXU6</accession>
<dbReference type="Proteomes" id="UP000749646">
    <property type="component" value="Unassembled WGS sequence"/>
</dbReference>
<dbReference type="SUPFAM" id="SSF50129">
    <property type="entry name" value="GroES-like"/>
    <property type="match status" value="1"/>
</dbReference>
<dbReference type="EMBL" id="JAAAHW010007184">
    <property type="protein sequence ID" value="KAF9950415.1"/>
    <property type="molecule type" value="Genomic_DNA"/>
</dbReference>
<evidence type="ECO:0000256" key="1">
    <source>
        <dbReference type="ARBA" id="ARBA00023002"/>
    </source>
</evidence>
<protein>
    <submittedName>
        <fullName evidence="3">Prostaglandin reductase 1</fullName>
    </submittedName>
</protein>
<evidence type="ECO:0000313" key="4">
    <source>
        <dbReference type="Proteomes" id="UP000749646"/>
    </source>
</evidence>
<dbReference type="PANTHER" id="PTHR43205">
    <property type="entry name" value="PROSTAGLANDIN REDUCTASE"/>
    <property type="match status" value="1"/>
</dbReference>